<keyword evidence="1" id="KW-0812">Transmembrane</keyword>
<keyword evidence="1" id="KW-0472">Membrane</keyword>
<feature type="transmembrane region" description="Helical" evidence="1">
    <location>
        <begin position="6"/>
        <end position="23"/>
    </location>
</feature>
<dbReference type="PATRIC" id="fig|1423726.3.peg.392"/>
<sequence>MSAAVSIFFIPIVFGGIGVALGFSERRVNTTQGTILIIASIVCGILGVIIGASVGSATYGM</sequence>
<keyword evidence="1" id="KW-1133">Transmembrane helix</keyword>
<evidence type="ECO:0000256" key="1">
    <source>
        <dbReference type="SAM" id="Phobius"/>
    </source>
</evidence>
<gene>
    <name evidence="2" type="ORF">FC07_GL000374</name>
</gene>
<keyword evidence="3" id="KW-1185">Reference proteome</keyword>
<name>A0A0R1GKW1_9LACO</name>
<comment type="caution">
    <text evidence="2">The sequence shown here is derived from an EMBL/GenBank/DDBJ whole genome shotgun (WGS) entry which is preliminary data.</text>
</comment>
<evidence type="ECO:0000313" key="3">
    <source>
        <dbReference type="Proteomes" id="UP000051461"/>
    </source>
</evidence>
<dbReference type="EMBL" id="AZDA01000090">
    <property type="protein sequence ID" value="KRK34624.1"/>
    <property type="molecule type" value="Genomic_DNA"/>
</dbReference>
<protein>
    <submittedName>
        <fullName evidence="2">Uncharacterized protein</fullName>
    </submittedName>
</protein>
<dbReference type="AlphaFoldDB" id="A0A0R1GKW1"/>
<evidence type="ECO:0000313" key="2">
    <source>
        <dbReference type="EMBL" id="KRK34624.1"/>
    </source>
</evidence>
<reference evidence="2 3" key="1">
    <citation type="journal article" date="2015" name="Genome Announc.">
        <title>Expanding the biotechnology potential of lactobacilli through comparative genomics of 213 strains and associated genera.</title>
        <authorList>
            <person name="Sun Z."/>
            <person name="Harris H.M."/>
            <person name="McCann A."/>
            <person name="Guo C."/>
            <person name="Argimon S."/>
            <person name="Zhang W."/>
            <person name="Yang X."/>
            <person name="Jeffery I.B."/>
            <person name="Cooney J.C."/>
            <person name="Kagawa T.F."/>
            <person name="Liu W."/>
            <person name="Song Y."/>
            <person name="Salvetti E."/>
            <person name="Wrobel A."/>
            <person name="Rasinkangas P."/>
            <person name="Parkhill J."/>
            <person name="Rea M.C."/>
            <person name="O'Sullivan O."/>
            <person name="Ritari J."/>
            <person name="Douillard F.P."/>
            <person name="Paul Ross R."/>
            <person name="Yang R."/>
            <person name="Briner A.E."/>
            <person name="Felis G.E."/>
            <person name="de Vos W.M."/>
            <person name="Barrangou R."/>
            <person name="Klaenhammer T.R."/>
            <person name="Caufield P.W."/>
            <person name="Cui Y."/>
            <person name="Zhang H."/>
            <person name="O'Toole P.W."/>
        </authorList>
    </citation>
    <scope>NUCLEOTIDE SEQUENCE [LARGE SCALE GENOMIC DNA]</scope>
    <source>
        <strain evidence="2 3">DSM 20003</strain>
    </source>
</reference>
<organism evidence="2 3">
    <name type="scientific">Loigolactobacillus bifermentans DSM 20003</name>
    <dbReference type="NCBI Taxonomy" id="1423726"/>
    <lineage>
        <taxon>Bacteria</taxon>
        <taxon>Bacillati</taxon>
        <taxon>Bacillota</taxon>
        <taxon>Bacilli</taxon>
        <taxon>Lactobacillales</taxon>
        <taxon>Lactobacillaceae</taxon>
        <taxon>Loigolactobacillus</taxon>
    </lineage>
</organism>
<accession>A0A0R1GKW1</accession>
<feature type="transmembrane region" description="Helical" evidence="1">
    <location>
        <begin position="35"/>
        <end position="59"/>
    </location>
</feature>
<dbReference type="Proteomes" id="UP000051461">
    <property type="component" value="Unassembled WGS sequence"/>
</dbReference>
<proteinExistence type="predicted"/>